<comment type="caution">
    <text evidence="11">The sequence shown here is derived from an EMBL/GenBank/DDBJ whole genome shotgun (WGS) entry which is preliminary data.</text>
</comment>
<feature type="short sequence motif" description="Q motif" evidence="6">
    <location>
        <begin position="2"/>
        <end position="30"/>
    </location>
</feature>
<dbReference type="Gene3D" id="3.40.50.300">
    <property type="entry name" value="P-loop containing nucleotide triphosphate hydrolases"/>
    <property type="match status" value="2"/>
</dbReference>
<keyword evidence="3 11" id="KW-0347">Helicase</keyword>
<dbReference type="CDD" id="cd00268">
    <property type="entry name" value="DEADc"/>
    <property type="match status" value="1"/>
</dbReference>
<sequence>MTQFTDLGLAKPLLKALADKGYTTPTPIQAQAIPTVLSGRDLLGIAQTGTGKTAAFALPILHRLAEDKRPAPRRGFRCLVLSPTRELATQIADNFKAYGAHLGLTVATIFGGVKYGPQMKALAAGVDVVVATPGRLMDHLGEKSAHLNGVEIFVLDEADQMLDLGFVVPIRKIASQLPKERQNLFFSATMPSEIGKLAGELLKNPAQVSITPQATTVERIDQSLIFIEAQRKRPLLAELLADRSVERAIVFTRTKRGADRVAKYLTASGIESAAIHGDKTQGQRERALASFKAGQVKALIATDIAARGIDVNDISHVFNYELPNVPEAYVHRIGRTARKGKDGIAISFCADDERPLLKDIQKATRQTIPTFDRRNDKGLAAAAAVADKLAPPEKYVDPRRADPRNNVPSELRRQRNRPAKGGGAGQGQGKPGGQNRGRNGGGQGNGQGQAQAQGQARAAGGDFRGPKRAAAPSERWNPID</sequence>
<evidence type="ECO:0000256" key="6">
    <source>
        <dbReference type="PROSITE-ProRule" id="PRU00552"/>
    </source>
</evidence>
<evidence type="ECO:0000256" key="3">
    <source>
        <dbReference type="ARBA" id="ARBA00022806"/>
    </source>
</evidence>
<dbReference type="PROSITE" id="PS51195">
    <property type="entry name" value="Q_MOTIF"/>
    <property type="match status" value="1"/>
</dbReference>
<dbReference type="InterPro" id="IPR050079">
    <property type="entry name" value="DEAD_box_RNA_helicase"/>
</dbReference>
<protein>
    <submittedName>
        <fullName evidence="11">ATP-dependent RNA helicase RhlE</fullName>
        <ecNumber evidence="11">3.6.4.13</ecNumber>
    </submittedName>
</protein>
<dbReference type="InterPro" id="IPR044742">
    <property type="entry name" value="DEAD/DEAH_RhlB"/>
</dbReference>
<keyword evidence="12" id="KW-1185">Reference proteome</keyword>
<feature type="compositionally biased region" description="Basic and acidic residues" evidence="7">
    <location>
        <begin position="390"/>
        <end position="403"/>
    </location>
</feature>
<proteinExistence type="inferred from homology"/>
<keyword evidence="2 11" id="KW-0378">Hydrolase</keyword>
<evidence type="ECO:0000259" key="8">
    <source>
        <dbReference type="PROSITE" id="PS51192"/>
    </source>
</evidence>
<dbReference type="Pfam" id="PF00270">
    <property type="entry name" value="DEAD"/>
    <property type="match status" value="1"/>
</dbReference>
<dbReference type="SMART" id="SM00487">
    <property type="entry name" value="DEXDc"/>
    <property type="match status" value="1"/>
</dbReference>
<dbReference type="PROSITE" id="PS51192">
    <property type="entry name" value="HELICASE_ATP_BIND_1"/>
    <property type="match status" value="1"/>
</dbReference>
<evidence type="ECO:0000313" key="11">
    <source>
        <dbReference type="EMBL" id="MDR6529902.1"/>
    </source>
</evidence>
<evidence type="ECO:0000313" key="12">
    <source>
        <dbReference type="Proteomes" id="UP001262754"/>
    </source>
</evidence>
<feature type="compositionally biased region" description="Low complexity" evidence="7">
    <location>
        <begin position="448"/>
        <end position="461"/>
    </location>
</feature>
<evidence type="ECO:0000256" key="4">
    <source>
        <dbReference type="ARBA" id="ARBA00022840"/>
    </source>
</evidence>
<dbReference type="CDD" id="cd18787">
    <property type="entry name" value="SF2_C_DEAD"/>
    <property type="match status" value="1"/>
</dbReference>
<organism evidence="11 12">
    <name type="scientific">Caulobacter rhizosphaerae</name>
    <dbReference type="NCBI Taxonomy" id="2010972"/>
    <lineage>
        <taxon>Bacteria</taxon>
        <taxon>Pseudomonadati</taxon>
        <taxon>Pseudomonadota</taxon>
        <taxon>Alphaproteobacteria</taxon>
        <taxon>Caulobacterales</taxon>
        <taxon>Caulobacteraceae</taxon>
        <taxon>Caulobacter</taxon>
    </lineage>
</organism>
<evidence type="ECO:0000256" key="7">
    <source>
        <dbReference type="SAM" id="MobiDB-lite"/>
    </source>
</evidence>
<feature type="domain" description="Helicase ATP-binding" evidence="8">
    <location>
        <begin position="33"/>
        <end position="208"/>
    </location>
</feature>
<feature type="domain" description="Helicase C-terminal" evidence="9">
    <location>
        <begin position="219"/>
        <end position="379"/>
    </location>
</feature>
<dbReference type="InterPro" id="IPR001650">
    <property type="entry name" value="Helicase_C-like"/>
</dbReference>
<dbReference type="EMBL" id="JAVDRL010000002">
    <property type="protein sequence ID" value="MDR6529902.1"/>
    <property type="molecule type" value="Genomic_DNA"/>
</dbReference>
<feature type="compositionally biased region" description="Gly residues" evidence="7">
    <location>
        <begin position="420"/>
        <end position="447"/>
    </location>
</feature>
<evidence type="ECO:0000259" key="10">
    <source>
        <dbReference type="PROSITE" id="PS51195"/>
    </source>
</evidence>
<gene>
    <name evidence="11" type="ORF">J2800_000626</name>
</gene>
<dbReference type="Pfam" id="PF00271">
    <property type="entry name" value="Helicase_C"/>
    <property type="match status" value="1"/>
</dbReference>
<dbReference type="PROSITE" id="PS51194">
    <property type="entry name" value="HELICASE_CTER"/>
    <property type="match status" value="1"/>
</dbReference>
<keyword evidence="1" id="KW-0547">Nucleotide-binding</keyword>
<comment type="similarity">
    <text evidence="5">Belongs to the DEAD box helicase family.</text>
</comment>
<dbReference type="PANTHER" id="PTHR47959:SF13">
    <property type="entry name" value="ATP-DEPENDENT RNA HELICASE RHLE"/>
    <property type="match status" value="1"/>
</dbReference>
<accession>A0ABU1MUM9</accession>
<evidence type="ECO:0000256" key="5">
    <source>
        <dbReference type="ARBA" id="ARBA00038437"/>
    </source>
</evidence>
<dbReference type="InterPro" id="IPR014001">
    <property type="entry name" value="Helicase_ATP-bd"/>
</dbReference>
<evidence type="ECO:0000259" key="9">
    <source>
        <dbReference type="PROSITE" id="PS51194"/>
    </source>
</evidence>
<evidence type="ECO:0000256" key="1">
    <source>
        <dbReference type="ARBA" id="ARBA00022741"/>
    </source>
</evidence>
<dbReference type="InterPro" id="IPR011545">
    <property type="entry name" value="DEAD/DEAH_box_helicase_dom"/>
</dbReference>
<dbReference type="Proteomes" id="UP001262754">
    <property type="component" value="Unassembled WGS sequence"/>
</dbReference>
<reference evidence="11 12" key="1">
    <citation type="submission" date="2023-07" db="EMBL/GenBank/DDBJ databases">
        <title>Sorghum-associated microbial communities from plants grown in Nebraska, USA.</title>
        <authorList>
            <person name="Schachtman D."/>
        </authorList>
    </citation>
    <scope>NUCLEOTIDE SEQUENCE [LARGE SCALE GENOMIC DNA]</scope>
    <source>
        <strain evidence="11 12">DS2154</strain>
    </source>
</reference>
<feature type="domain" description="DEAD-box RNA helicase Q" evidence="10">
    <location>
        <begin position="2"/>
        <end position="30"/>
    </location>
</feature>
<dbReference type="EC" id="3.6.4.13" evidence="11"/>
<dbReference type="GO" id="GO:0003724">
    <property type="term" value="F:RNA helicase activity"/>
    <property type="evidence" value="ECO:0007669"/>
    <property type="project" value="UniProtKB-EC"/>
</dbReference>
<feature type="region of interest" description="Disordered" evidence="7">
    <location>
        <begin position="390"/>
        <end position="480"/>
    </location>
</feature>
<dbReference type="InterPro" id="IPR027417">
    <property type="entry name" value="P-loop_NTPase"/>
</dbReference>
<dbReference type="InterPro" id="IPR014014">
    <property type="entry name" value="RNA_helicase_DEAD_Q_motif"/>
</dbReference>
<keyword evidence="4" id="KW-0067">ATP-binding</keyword>
<dbReference type="SMART" id="SM00490">
    <property type="entry name" value="HELICc"/>
    <property type="match status" value="1"/>
</dbReference>
<dbReference type="PANTHER" id="PTHR47959">
    <property type="entry name" value="ATP-DEPENDENT RNA HELICASE RHLE-RELATED"/>
    <property type="match status" value="1"/>
</dbReference>
<dbReference type="GO" id="GO:0016787">
    <property type="term" value="F:hydrolase activity"/>
    <property type="evidence" value="ECO:0007669"/>
    <property type="project" value="UniProtKB-KW"/>
</dbReference>
<evidence type="ECO:0000256" key="2">
    <source>
        <dbReference type="ARBA" id="ARBA00022801"/>
    </source>
</evidence>
<dbReference type="SUPFAM" id="SSF52540">
    <property type="entry name" value="P-loop containing nucleoside triphosphate hydrolases"/>
    <property type="match status" value="1"/>
</dbReference>
<name>A0ABU1MUM9_9CAUL</name>
<dbReference type="RefSeq" id="WP_056753514.1">
    <property type="nucleotide sequence ID" value="NZ_BMLD01000007.1"/>
</dbReference>